<evidence type="ECO:0000256" key="7">
    <source>
        <dbReference type="ARBA" id="ARBA00023014"/>
    </source>
</evidence>
<evidence type="ECO:0000256" key="9">
    <source>
        <dbReference type="HAMAP-Rule" id="MF_00069"/>
    </source>
</evidence>
<feature type="binding site" evidence="9">
    <location>
        <position position="17"/>
    </location>
    <ligand>
        <name>[4Fe-4S] cluster</name>
        <dbReference type="ChEBI" id="CHEBI:49883"/>
    </ligand>
</feature>
<evidence type="ECO:0000313" key="10">
    <source>
        <dbReference type="EMBL" id="MPW24410.1"/>
    </source>
</evidence>
<evidence type="ECO:0000256" key="5">
    <source>
        <dbReference type="ARBA" id="ARBA00023002"/>
    </source>
</evidence>
<feature type="modified residue" description="Cysteine persulfide" evidence="9">
    <location>
        <position position="428"/>
    </location>
</feature>
<evidence type="ECO:0000256" key="6">
    <source>
        <dbReference type="ARBA" id="ARBA00023004"/>
    </source>
</evidence>
<dbReference type="GO" id="GO:0004601">
    <property type="term" value="F:peroxidase activity"/>
    <property type="evidence" value="ECO:0007669"/>
    <property type="project" value="TreeGrafter"/>
</dbReference>
<dbReference type="RefSeq" id="WP_343029920.1">
    <property type="nucleotide sequence ID" value="NZ_WHNX01000002.1"/>
</dbReference>
<comment type="cofactor">
    <cofactor evidence="9">
        <name>hybrid [4Fe-2O-2S] cluster</name>
        <dbReference type="ChEBI" id="CHEBI:60519"/>
    </cofactor>
    <text evidence="9">Binds 1 hybrid [4Fe-2O-2S] cluster.</text>
</comment>
<dbReference type="GO" id="GO:0005737">
    <property type="term" value="C:cytoplasm"/>
    <property type="evidence" value="ECO:0007669"/>
    <property type="project" value="UniProtKB-SubCell"/>
</dbReference>
<dbReference type="InterPro" id="IPR016100">
    <property type="entry name" value="Prismane_a-bundle"/>
</dbReference>
<dbReference type="PANTHER" id="PTHR30109:SF0">
    <property type="entry name" value="HYDROXYLAMINE REDUCTASE"/>
    <property type="match status" value="1"/>
</dbReference>
<evidence type="ECO:0000256" key="3">
    <source>
        <dbReference type="ARBA" id="ARBA00022490"/>
    </source>
</evidence>
<dbReference type="EC" id="1.7.99.1" evidence="9"/>
<dbReference type="FunFam" id="3.40.50.2030:FF:000001">
    <property type="entry name" value="Hydroxylamine reductase"/>
    <property type="match status" value="1"/>
</dbReference>
<evidence type="ECO:0000256" key="8">
    <source>
        <dbReference type="ARBA" id="ARBA00051350"/>
    </source>
</evidence>
<comment type="catalytic activity">
    <reaction evidence="8 9">
        <text>A + NH4(+) + H2O = hydroxylamine + AH2 + H(+)</text>
        <dbReference type="Rhea" id="RHEA:22052"/>
        <dbReference type="ChEBI" id="CHEBI:13193"/>
        <dbReference type="ChEBI" id="CHEBI:15377"/>
        <dbReference type="ChEBI" id="CHEBI:15378"/>
        <dbReference type="ChEBI" id="CHEBI:15429"/>
        <dbReference type="ChEBI" id="CHEBI:17499"/>
        <dbReference type="ChEBI" id="CHEBI:28938"/>
        <dbReference type="EC" id="1.7.99.1"/>
    </reaction>
</comment>
<feature type="binding site" evidence="9">
    <location>
        <position position="456"/>
    </location>
    <ligand>
        <name>hybrid [4Fe-2O-2S] cluster</name>
        <dbReference type="ChEBI" id="CHEBI:60519"/>
    </ligand>
</feature>
<dbReference type="CDD" id="cd01914">
    <property type="entry name" value="HCP"/>
    <property type="match status" value="1"/>
</dbReference>
<evidence type="ECO:0000256" key="2">
    <source>
        <dbReference type="ARBA" id="ARBA00022485"/>
    </source>
</evidence>
<feature type="binding site" evidence="9">
    <location>
        <position position="268"/>
    </location>
    <ligand>
        <name>hybrid [4Fe-2O-2S] cluster</name>
        <dbReference type="ChEBI" id="CHEBI:60519"/>
    </ligand>
</feature>
<reference evidence="10 11" key="1">
    <citation type="submission" date="2019-10" db="EMBL/GenBank/DDBJ databases">
        <title>Alkalibaculum tamaniensis sp.nov., a new alkaliphilic acetogen, isolated on methoxylated aromatics from a mud volcano.</title>
        <authorList>
            <person name="Khomyakova M.A."/>
            <person name="Merkel A.Y."/>
            <person name="Bonch-Osmolovskaya E.A."/>
            <person name="Slobodkin A.I."/>
        </authorList>
    </citation>
    <scope>NUCLEOTIDE SEQUENCE [LARGE SCALE GENOMIC DNA]</scope>
    <source>
        <strain evidence="10 11">M08DMB</strain>
    </source>
</reference>
<keyword evidence="2 9" id="KW-0004">4Fe-4S</keyword>
<feature type="binding site" evidence="9">
    <location>
        <position position="481"/>
    </location>
    <ligand>
        <name>hybrid [4Fe-2O-2S] cluster</name>
        <dbReference type="ChEBI" id="CHEBI:60519"/>
    </ligand>
</feature>
<evidence type="ECO:0000256" key="4">
    <source>
        <dbReference type="ARBA" id="ARBA00022723"/>
    </source>
</evidence>
<keyword evidence="6 9" id="KW-0408">Iron</keyword>
<dbReference type="HAMAP" id="MF_00069">
    <property type="entry name" value="Hydroxylam_reduct"/>
    <property type="match status" value="1"/>
</dbReference>
<keyword evidence="3 9" id="KW-0963">Cytoplasm</keyword>
<keyword evidence="4 9" id="KW-0479">Metal-binding</keyword>
<dbReference type="Pfam" id="PF03063">
    <property type="entry name" value="Prismane"/>
    <property type="match status" value="1"/>
</dbReference>
<dbReference type="InterPro" id="IPR011254">
    <property type="entry name" value="Prismane-like_sf"/>
</dbReference>
<accession>A0A6A7K4V3</accession>
<dbReference type="InterPro" id="IPR004137">
    <property type="entry name" value="HCP/CODH"/>
</dbReference>
<feature type="binding site" evidence="9">
    <location>
        <position position="292"/>
    </location>
    <ligand>
        <name>hybrid [4Fe-2O-2S] cluster</name>
        <dbReference type="ChEBI" id="CHEBI:60519"/>
    </ligand>
</feature>
<proteinExistence type="inferred from homology"/>
<dbReference type="FunFam" id="1.20.1270.20:FF:000001">
    <property type="entry name" value="Hydroxylamine reductase"/>
    <property type="match status" value="1"/>
</dbReference>
<feature type="binding site" evidence="9">
    <location>
        <position position="5"/>
    </location>
    <ligand>
        <name>[4Fe-4S] cluster</name>
        <dbReference type="ChEBI" id="CHEBI:49883"/>
    </ligand>
</feature>
<dbReference type="Proteomes" id="UP000440004">
    <property type="component" value="Unassembled WGS sequence"/>
</dbReference>
<dbReference type="Gene3D" id="3.40.50.2030">
    <property type="match status" value="2"/>
</dbReference>
<dbReference type="EMBL" id="WHNX01000002">
    <property type="protein sequence ID" value="MPW24410.1"/>
    <property type="molecule type" value="Genomic_DNA"/>
</dbReference>
<dbReference type="NCBIfam" id="TIGR01703">
    <property type="entry name" value="hybrid_clust"/>
    <property type="match status" value="1"/>
</dbReference>
<dbReference type="InterPro" id="IPR010048">
    <property type="entry name" value="Hydroxylam_reduct"/>
</dbReference>
<evidence type="ECO:0000313" key="11">
    <source>
        <dbReference type="Proteomes" id="UP000440004"/>
    </source>
</evidence>
<feature type="binding site" description="via persulfide group" evidence="9">
    <location>
        <position position="428"/>
    </location>
    <ligand>
        <name>hybrid [4Fe-2O-2S] cluster</name>
        <dbReference type="ChEBI" id="CHEBI:60519"/>
    </ligand>
</feature>
<comment type="similarity">
    <text evidence="9">Belongs to the HCP family.</text>
</comment>
<protein>
    <recommendedName>
        <fullName evidence="9">Hydroxylamine reductase</fullName>
        <ecNumber evidence="9">1.7.99.1</ecNumber>
    </recommendedName>
    <alternativeName>
        <fullName evidence="9">Hybrid-cluster protein</fullName>
        <shortName evidence="9">HCP</shortName>
    </alternativeName>
    <alternativeName>
        <fullName evidence="9">Prismane protein</fullName>
    </alternativeName>
</protein>
<feature type="binding site" evidence="9">
    <location>
        <position position="23"/>
    </location>
    <ligand>
        <name>[4Fe-4S] cluster</name>
        <dbReference type="ChEBI" id="CHEBI:49883"/>
    </ligand>
</feature>
<comment type="function">
    <text evidence="9">Catalyzes the reduction of hydroxylamine to form NH(3) and H(2)O.</text>
</comment>
<feature type="binding site" evidence="9">
    <location>
        <position position="8"/>
    </location>
    <ligand>
        <name>[4Fe-4S] cluster</name>
        <dbReference type="ChEBI" id="CHEBI:49883"/>
    </ligand>
</feature>
<comment type="caution">
    <text evidence="10">The sequence shown here is derived from an EMBL/GenBank/DDBJ whole genome shotgun (WGS) entry which is preliminary data.</text>
</comment>
<gene>
    <name evidence="9 10" type="primary">hcp</name>
    <name evidence="10" type="synonym">priS</name>
    <name evidence="10" type="ORF">GC105_01210</name>
</gene>
<feature type="binding site" evidence="9">
    <location>
        <position position="518"/>
    </location>
    <ligand>
        <name>hybrid [4Fe-2O-2S] cluster</name>
        <dbReference type="ChEBI" id="CHEBI:60519"/>
    </ligand>
</feature>
<dbReference type="PANTHER" id="PTHR30109">
    <property type="entry name" value="HYDROXYLAMINE REDUCTASE"/>
    <property type="match status" value="1"/>
</dbReference>
<dbReference type="GO" id="GO:0042542">
    <property type="term" value="P:response to hydrogen peroxide"/>
    <property type="evidence" value="ECO:0007669"/>
    <property type="project" value="TreeGrafter"/>
</dbReference>
<dbReference type="GO" id="GO:0051539">
    <property type="term" value="F:4 iron, 4 sulfur cluster binding"/>
    <property type="evidence" value="ECO:0007669"/>
    <property type="project" value="UniProtKB-KW"/>
</dbReference>
<dbReference type="NCBIfam" id="NF003658">
    <property type="entry name" value="PRK05290.1"/>
    <property type="match status" value="1"/>
</dbReference>
<comment type="subcellular location">
    <subcellularLocation>
        <location evidence="1 9">Cytoplasm</location>
    </subcellularLocation>
</comment>
<dbReference type="FunFam" id="3.40.50.2030:FF:000002">
    <property type="entry name" value="Hydroxylamine reductase"/>
    <property type="match status" value="1"/>
</dbReference>
<evidence type="ECO:0000256" key="1">
    <source>
        <dbReference type="ARBA" id="ARBA00004496"/>
    </source>
</evidence>
<dbReference type="Gene3D" id="1.20.1270.20">
    <property type="match status" value="2"/>
</dbReference>
<sequence length="574" mass="63030">MSMFCYQCQEASKGTGCTVKGICGKDESVANLQDLLIYVLKGISIYSMKAKELGFSDNNVDKFIVEGLFATITNANFDKSSFEDNIKKGLAIRDELRNKVTKAGGKTNSDLHDAAIWGSSNLSTEGILQKIFSLFSGGNKVENNYTIEQFLQKSTTVGVLATENEDIRSLRELLIYGLKGIAAYLKHADNLGKQDANIHDFIQRALVATTEDTLSADELVALVLECGKYGVDAMSLLDNANTSSYGNPEITKVNIGVKSNPGILISGHDLKDMEELLIQTEDTGIDIYTHSEMLPAHYYPAFKKYKHFVGNYGNAWWKQDSEFKSFNGPILMTTNCLVPPKSEYKDRLYTTGATGFNGVKHIPDGEEGKPKDFSAIIEQAKKCKSPVEIEKGEIVGGFAHATVLSLADKVVEAVKSGAIKQFFVMAGCDGRMKGRDYYTDFAEKLPKDTVILTAGCAKYRYNKLKLGEIGGIPRVLDAGQCNDSYSLAVIALKLKEVFELNDINELPISYNIAWYEQKAVIVLLALLHLGVKNIHLGPTLPAFLSPNIAKILVENFGIGGITDVENDMKMFLEA</sequence>
<dbReference type="GO" id="GO:0050418">
    <property type="term" value="F:hydroxylamine reductase activity"/>
    <property type="evidence" value="ECO:0007669"/>
    <property type="project" value="UniProtKB-UniRule"/>
</dbReference>
<dbReference type="GO" id="GO:0046872">
    <property type="term" value="F:metal ion binding"/>
    <property type="evidence" value="ECO:0007669"/>
    <property type="project" value="UniProtKB-KW"/>
</dbReference>
<dbReference type="AlphaFoldDB" id="A0A6A7K4V3"/>
<dbReference type="InterPro" id="IPR016099">
    <property type="entry name" value="Prismane-like_a/b-sand"/>
</dbReference>
<comment type="cofactor">
    <cofactor evidence="9">
        <name>[4Fe-4S] cluster</name>
        <dbReference type="ChEBI" id="CHEBI:49883"/>
    </cofactor>
    <text evidence="9">Binds 1 [4Fe-4S] cluster.</text>
</comment>
<organism evidence="10 11">
    <name type="scientific">Alkalibaculum sporogenes</name>
    <dbReference type="NCBI Taxonomy" id="2655001"/>
    <lineage>
        <taxon>Bacteria</taxon>
        <taxon>Bacillati</taxon>
        <taxon>Bacillota</taxon>
        <taxon>Clostridia</taxon>
        <taxon>Eubacteriales</taxon>
        <taxon>Eubacteriaceae</taxon>
        <taxon>Alkalibaculum</taxon>
    </lineage>
</organism>
<keyword evidence="5 9" id="KW-0560">Oxidoreductase</keyword>
<keyword evidence="7 9" id="KW-0411">Iron-sulfur</keyword>
<feature type="binding site" evidence="9">
    <location>
        <position position="336"/>
    </location>
    <ligand>
        <name>hybrid [4Fe-2O-2S] cluster</name>
        <dbReference type="ChEBI" id="CHEBI:60519"/>
    </ligand>
</feature>
<name>A0A6A7K4V3_9FIRM</name>
<dbReference type="PIRSF" id="PIRSF000076">
    <property type="entry name" value="HCP"/>
    <property type="match status" value="1"/>
</dbReference>
<feature type="binding site" evidence="9">
    <location>
        <position position="516"/>
    </location>
    <ligand>
        <name>hybrid [4Fe-2O-2S] cluster</name>
        <dbReference type="ChEBI" id="CHEBI:60519"/>
    </ligand>
</feature>
<dbReference type="SUPFAM" id="SSF56821">
    <property type="entry name" value="Prismane protein-like"/>
    <property type="match status" value="1"/>
</dbReference>
<keyword evidence="11" id="KW-1185">Reference proteome</keyword>